<dbReference type="PATRIC" id="fig|1766.6.peg.2125"/>
<evidence type="ECO:0000256" key="1">
    <source>
        <dbReference type="SAM" id="MobiDB-lite"/>
    </source>
</evidence>
<dbReference type="STRING" id="1766.XA26_21380"/>
<feature type="region of interest" description="Disordered" evidence="1">
    <location>
        <begin position="77"/>
        <end position="103"/>
    </location>
</feature>
<organism evidence="2 3">
    <name type="scientific">Mycolicibacterium fortuitum</name>
    <name type="common">Mycobacterium fortuitum</name>
    <dbReference type="NCBI Taxonomy" id="1766"/>
    <lineage>
        <taxon>Bacteria</taxon>
        <taxon>Bacillati</taxon>
        <taxon>Actinomycetota</taxon>
        <taxon>Actinomycetes</taxon>
        <taxon>Mycobacteriales</taxon>
        <taxon>Mycobacteriaceae</taxon>
        <taxon>Mycolicibacterium</taxon>
    </lineage>
</organism>
<name>A0A0N7H8E3_MYCFO</name>
<proteinExistence type="predicted"/>
<evidence type="ECO:0000313" key="3">
    <source>
        <dbReference type="Proteomes" id="UP000057134"/>
    </source>
</evidence>
<accession>A0A0N7H8E3</accession>
<gene>
    <name evidence="2" type="ORF">XA26_21380</name>
</gene>
<dbReference type="EMBL" id="CP011269">
    <property type="protein sequence ID" value="ALI25983.1"/>
    <property type="molecule type" value="Genomic_DNA"/>
</dbReference>
<dbReference type="AlphaFoldDB" id="A0A0N7H8E3"/>
<dbReference type="Proteomes" id="UP000057134">
    <property type="component" value="Chromosome"/>
</dbReference>
<sequence>MIGQNLSLGGAMRAASQYTRETDRMTRQQWTEADVIAVDDLYRECGKVDETNPEVQALARRLGREPSAVAARLSNLHGAHSEPGYPGTDWHFTKLDRKAADRP</sequence>
<keyword evidence="3" id="KW-1185">Reference proteome</keyword>
<feature type="compositionally biased region" description="Basic and acidic residues" evidence="1">
    <location>
        <begin position="91"/>
        <end position="103"/>
    </location>
</feature>
<reference evidence="2 3" key="1">
    <citation type="journal article" date="2015" name="MBio">
        <title>Enzymatic Degradation of Phenazines Can Generate Energy and Protect Sensitive Organisms from Toxicity.</title>
        <authorList>
            <person name="Costa K.C."/>
            <person name="Bergkessel M."/>
            <person name="Saunders S."/>
            <person name="Korlach J."/>
            <person name="Newman D.K."/>
        </authorList>
    </citation>
    <scope>NUCLEOTIDE SEQUENCE [LARGE SCALE GENOMIC DNA]</scope>
    <source>
        <strain evidence="2 3">CT6</strain>
    </source>
</reference>
<dbReference type="KEGG" id="mft:XA26_21380"/>
<protein>
    <submittedName>
        <fullName evidence="2">Uncharacterized protein</fullName>
    </submittedName>
</protein>
<evidence type="ECO:0000313" key="2">
    <source>
        <dbReference type="EMBL" id="ALI25983.1"/>
    </source>
</evidence>